<dbReference type="AlphaFoldDB" id="A0AAV7F022"/>
<feature type="transmembrane region" description="Helical" evidence="10">
    <location>
        <begin position="331"/>
        <end position="351"/>
    </location>
</feature>
<dbReference type="Gene3D" id="1.20.1530.20">
    <property type="match status" value="1"/>
</dbReference>
<comment type="caution">
    <text evidence="13">The sequence shown here is derived from an EMBL/GenBank/DDBJ whole genome shotgun (WGS) entry which is preliminary data.</text>
</comment>
<evidence type="ECO:0000256" key="2">
    <source>
        <dbReference type="ARBA" id="ARBA00022448"/>
    </source>
</evidence>
<feature type="transmembrane region" description="Helical" evidence="10">
    <location>
        <begin position="70"/>
        <end position="91"/>
    </location>
</feature>
<evidence type="ECO:0000256" key="6">
    <source>
        <dbReference type="ARBA" id="ARBA00022989"/>
    </source>
</evidence>
<feature type="transmembrane region" description="Helical" evidence="10">
    <location>
        <begin position="390"/>
        <end position="409"/>
    </location>
</feature>
<dbReference type="InterPro" id="IPR038770">
    <property type="entry name" value="Na+/solute_symporter_sf"/>
</dbReference>
<dbReference type="GO" id="GO:0012505">
    <property type="term" value="C:endomembrane system"/>
    <property type="evidence" value="ECO:0007669"/>
    <property type="project" value="TreeGrafter"/>
</dbReference>
<evidence type="ECO:0000256" key="9">
    <source>
        <dbReference type="ARBA" id="ARBA00038341"/>
    </source>
</evidence>
<name>A0AAV7F022_ARIFI</name>
<keyword evidence="8 10" id="KW-0472">Membrane</keyword>
<gene>
    <name evidence="13" type="ORF">H6P81_007374</name>
</gene>
<proteinExistence type="inferred from homology"/>
<dbReference type="InterPro" id="IPR057290">
    <property type="entry name" value="CHX17_C"/>
</dbReference>
<evidence type="ECO:0000313" key="13">
    <source>
        <dbReference type="EMBL" id="KAG9454470.1"/>
    </source>
</evidence>
<evidence type="ECO:0000256" key="3">
    <source>
        <dbReference type="ARBA" id="ARBA00022538"/>
    </source>
</evidence>
<evidence type="ECO:0000259" key="12">
    <source>
        <dbReference type="Pfam" id="PF23259"/>
    </source>
</evidence>
<dbReference type="Pfam" id="PF00999">
    <property type="entry name" value="Na_H_Exchanger"/>
    <property type="match status" value="1"/>
</dbReference>
<evidence type="ECO:0000256" key="10">
    <source>
        <dbReference type="SAM" id="Phobius"/>
    </source>
</evidence>
<protein>
    <recommendedName>
        <fullName evidence="15">Cation/H+ exchanger domain-containing protein</fullName>
    </recommendedName>
</protein>
<evidence type="ECO:0000256" key="8">
    <source>
        <dbReference type="ARBA" id="ARBA00023136"/>
    </source>
</evidence>
<keyword evidence="14" id="KW-1185">Reference proteome</keyword>
<keyword evidence="3" id="KW-0633">Potassium transport</keyword>
<feature type="domain" description="Cation/H+ exchanger transmembrane" evidence="11">
    <location>
        <begin position="57"/>
        <end position="421"/>
    </location>
</feature>
<feature type="transmembrane region" description="Helical" evidence="10">
    <location>
        <begin position="243"/>
        <end position="265"/>
    </location>
</feature>
<dbReference type="GO" id="GO:0006813">
    <property type="term" value="P:potassium ion transport"/>
    <property type="evidence" value="ECO:0007669"/>
    <property type="project" value="UniProtKB-KW"/>
</dbReference>
<feature type="transmembrane region" description="Helical" evidence="10">
    <location>
        <begin position="169"/>
        <end position="191"/>
    </location>
</feature>
<dbReference type="GO" id="GO:0016020">
    <property type="term" value="C:membrane"/>
    <property type="evidence" value="ECO:0007669"/>
    <property type="project" value="UniProtKB-SubCell"/>
</dbReference>
<reference evidence="13 14" key="1">
    <citation type="submission" date="2021-07" db="EMBL/GenBank/DDBJ databases">
        <title>The Aristolochia fimbriata genome: insights into angiosperm evolution, floral development and chemical biosynthesis.</title>
        <authorList>
            <person name="Jiao Y."/>
        </authorList>
    </citation>
    <scope>NUCLEOTIDE SEQUENCE [LARGE SCALE GENOMIC DNA]</scope>
    <source>
        <strain evidence="13">IBCAS-2021</strain>
        <tissue evidence="13">Leaf</tissue>
    </source>
</reference>
<evidence type="ECO:0008006" key="15">
    <source>
        <dbReference type="Google" id="ProtNLM"/>
    </source>
</evidence>
<feature type="transmembrane region" description="Helical" evidence="10">
    <location>
        <begin position="136"/>
        <end position="157"/>
    </location>
</feature>
<dbReference type="InterPro" id="IPR050794">
    <property type="entry name" value="CPA2_transporter"/>
</dbReference>
<evidence type="ECO:0000256" key="4">
    <source>
        <dbReference type="ARBA" id="ARBA00022692"/>
    </source>
</evidence>
<evidence type="ECO:0000313" key="14">
    <source>
        <dbReference type="Proteomes" id="UP000825729"/>
    </source>
</evidence>
<feature type="transmembrane region" description="Helical" evidence="10">
    <location>
        <begin position="203"/>
        <end position="223"/>
    </location>
</feature>
<comment type="subcellular location">
    <subcellularLocation>
        <location evidence="1">Membrane</location>
        <topology evidence="1">Multi-pass membrane protein</topology>
    </subcellularLocation>
</comment>
<dbReference type="EMBL" id="JAINDJ010000003">
    <property type="protein sequence ID" value="KAG9454470.1"/>
    <property type="molecule type" value="Genomic_DNA"/>
</dbReference>
<dbReference type="GO" id="GO:1902600">
    <property type="term" value="P:proton transmembrane transport"/>
    <property type="evidence" value="ECO:0007669"/>
    <property type="project" value="InterPro"/>
</dbReference>
<keyword evidence="2" id="KW-0813">Transport</keyword>
<feature type="transmembrane region" description="Helical" evidence="10">
    <location>
        <begin position="302"/>
        <end position="322"/>
    </location>
</feature>
<accession>A0AAV7F022</accession>
<keyword evidence="5" id="KW-0630">Potassium</keyword>
<feature type="transmembrane region" description="Helical" evidence="10">
    <location>
        <begin position="37"/>
        <end position="58"/>
    </location>
</feature>
<evidence type="ECO:0000259" key="11">
    <source>
        <dbReference type="Pfam" id="PF00999"/>
    </source>
</evidence>
<dbReference type="Proteomes" id="UP000825729">
    <property type="component" value="Unassembled WGS sequence"/>
</dbReference>
<dbReference type="PANTHER" id="PTHR32468">
    <property type="entry name" value="CATION/H + ANTIPORTER"/>
    <property type="match status" value="1"/>
</dbReference>
<evidence type="ECO:0000256" key="7">
    <source>
        <dbReference type="ARBA" id="ARBA00023065"/>
    </source>
</evidence>
<feature type="domain" description="Cation/H(+) antiporter C-terminal" evidence="12">
    <location>
        <begin position="646"/>
        <end position="792"/>
    </location>
</feature>
<keyword evidence="4 10" id="KW-0812">Transmembrane</keyword>
<dbReference type="Pfam" id="PF23259">
    <property type="entry name" value="CHX17_C"/>
    <property type="match status" value="1"/>
</dbReference>
<organism evidence="13 14">
    <name type="scientific">Aristolochia fimbriata</name>
    <name type="common">White veined hardy Dutchman's pipe vine</name>
    <dbReference type="NCBI Taxonomy" id="158543"/>
    <lineage>
        <taxon>Eukaryota</taxon>
        <taxon>Viridiplantae</taxon>
        <taxon>Streptophyta</taxon>
        <taxon>Embryophyta</taxon>
        <taxon>Tracheophyta</taxon>
        <taxon>Spermatophyta</taxon>
        <taxon>Magnoliopsida</taxon>
        <taxon>Magnoliidae</taxon>
        <taxon>Piperales</taxon>
        <taxon>Aristolochiaceae</taxon>
        <taxon>Aristolochia</taxon>
    </lineage>
</organism>
<sequence>MKISNTTTSSGFESSVCYNTFDSPWSSGTFFSHHHPLHSPASLLLLQMFLILSLRGLLRLILRPLSQPAIISDVLAGIIIGPSGLGRYPLFKKVFPPQAWTVTRILGIIGVLFHIFNEALKEDLHYVLSSGRKEVIISVSGYFVSNFSTFVVGRSLMHFGYLPKNINRMHLLDSLSGFLALTSFPVLRPILSEFNLTTSQLGRLSMTLAVINTLLGTTLSIVYSSIRHVRMHPEAPEVGVYHFAAHVAMFILLLTLVRPLMLWFIKKAKEGRRMPSIFVNLSMLVVLLTGMLSDMLGTVLRAPIWLALMIPTGPPLASALIGKTEVVCRMLLVPFFFAANGQHFNSWAVLIGDGWQTFWCLQLFFFTACLGKILGTILPALYFKMHFQDSLALSIAMCVKGIFELVIFTDWLNLNMLNASQLVSLELSLLGGTAIATPCLRMLARQRPRRWSSNHWRCISQSDQPDTEFGLLACIHDRGDVPTVLHLAKSNIYLSTKKTPTQLFILHLVNRIGHGIPMLIRHKESNHSLRPSMVEKLDPIFSSFLKLERHSRGGVVLCPFTSVSLYKAMHEDVCRVALDNKVSLVILPFWKHTLTYSTTRINVGSDHGWQGRNIVVRKVLEEAPCSVGVLVDNDCSRTSCLVGSFRIGLVFLGGPDDREALAYASLMVDNPGVKVTLLRCNLLSDRDEGFNVERVLDDECIGEFRLKTCSHEGTVYDKEAFATSVEELVSSIRGIGTDFNLMMTGRRHSCHPEVEVALSSWRETEELGVIGDFLSSSDFAKNSVPVLVIQQRSMVPLWAIHGNNIGSNRQSKLMMKNLNDTLFL</sequence>
<keyword evidence="6 10" id="KW-1133">Transmembrane helix</keyword>
<feature type="transmembrane region" description="Helical" evidence="10">
    <location>
        <begin position="97"/>
        <end position="116"/>
    </location>
</feature>
<dbReference type="GO" id="GO:0006885">
    <property type="term" value="P:regulation of pH"/>
    <property type="evidence" value="ECO:0007669"/>
    <property type="project" value="TreeGrafter"/>
</dbReference>
<evidence type="ECO:0000256" key="1">
    <source>
        <dbReference type="ARBA" id="ARBA00004141"/>
    </source>
</evidence>
<evidence type="ECO:0000256" key="5">
    <source>
        <dbReference type="ARBA" id="ARBA00022958"/>
    </source>
</evidence>
<feature type="transmembrane region" description="Helical" evidence="10">
    <location>
        <begin position="363"/>
        <end position="383"/>
    </location>
</feature>
<feature type="transmembrane region" description="Helical" evidence="10">
    <location>
        <begin position="277"/>
        <end position="296"/>
    </location>
</feature>
<dbReference type="PANTHER" id="PTHR32468:SF164">
    <property type="entry name" value="OS05G0485000 PROTEIN"/>
    <property type="match status" value="1"/>
</dbReference>
<keyword evidence="7" id="KW-0406">Ion transport</keyword>
<dbReference type="GO" id="GO:0015297">
    <property type="term" value="F:antiporter activity"/>
    <property type="evidence" value="ECO:0007669"/>
    <property type="project" value="InterPro"/>
</dbReference>
<dbReference type="InterPro" id="IPR006153">
    <property type="entry name" value="Cation/H_exchanger_TM"/>
</dbReference>
<comment type="similarity">
    <text evidence="9">Belongs to the monovalent cation:proton antiporter 2 (CPA2) transporter (TC 2.A.37) family. CHX (TC 2.A.37.4) subfamily.</text>
</comment>